<comment type="similarity">
    <text evidence="2">Belongs to the phosphohexose mutase family.</text>
</comment>
<dbReference type="PANTHER" id="PTHR43771">
    <property type="entry name" value="PHOSPHOMANNOMUTASE"/>
    <property type="match status" value="1"/>
</dbReference>
<dbReference type="GO" id="GO:0005975">
    <property type="term" value="P:carbohydrate metabolic process"/>
    <property type="evidence" value="ECO:0007669"/>
    <property type="project" value="InterPro"/>
</dbReference>
<dbReference type="Pfam" id="PF02879">
    <property type="entry name" value="PGM_PMM_II"/>
    <property type="match status" value="1"/>
</dbReference>
<dbReference type="PRINTS" id="PR00509">
    <property type="entry name" value="PGMPMM"/>
</dbReference>
<sequence length="471" mass="53725">MLAIPEHIFRGYDIRGEVGKELDERMIRLIARGFVTMLYEKQITECVVGCDNRETSDEYKNYFITELVKNGVDAYDIGHSLSQIVYWGQYFFLSKGCAMVTASHNVAEYNGFKLGRSFSDTFETDEIKKLVQIIKTEKFKKFNRQAKTVIKDIFPDYKKDLLKRVSIKKKFKVVIDGCNGFSGVFVPEILEAVGCRVIRQNCEPNGKFPSGTPDPTERKVQQRLADRVLKEKAEIGFSYDADGDRVGIVDGKGNLIWNDTLVALLAQDVLFFEPQGKIIYNTLCSKQTDDVIRASGGIPVMWKTGHSFIKAKIRQEKAAFGGELSGHIFFVDNFYGHDDGAFGTLRLLQYLSRTQQTLAEAVAKFPQYISSPEIKLGCPDEVKFPLIDKQIRENLKDLFPKAQYIDIDGFRADTDEMMVIIRASQNGPYVTVKFEAREKDKYEWLKQKISEILHRYAEIDFQKGVNTDALK</sequence>
<organism evidence="10 11">
    <name type="scientific">candidate division WWE3 bacterium CG06_land_8_20_14_3_00_42_16</name>
    <dbReference type="NCBI Taxonomy" id="1975083"/>
    <lineage>
        <taxon>Bacteria</taxon>
        <taxon>Katanobacteria</taxon>
    </lineage>
</organism>
<dbReference type="InterPro" id="IPR005844">
    <property type="entry name" value="A-D-PHexomutase_a/b/a-I"/>
</dbReference>
<dbReference type="EMBL" id="PEWD01000035">
    <property type="protein sequence ID" value="PIU69054.1"/>
    <property type="molecule type" value="Genomic_DNA"/>
</dbReference>
<proteinExistence type="inferred from homology"/>
<dbReference type="Gene3D" id="3.30.310.50">
    <property type="entry name" value="Alpha-D-phosphohexomutase, C-terminal domain"/>
    <property type="match status" value="1"/>
</dbReference>
<evidence type="ECO:0000259" key="8">
    <source>
        <dbReference type="Pfam" id="PF02879"/>
    </source>
</evidence>
<protein>
    <recommendedName>
        <fullName evidence="12">Phosphomannomutase</fullName>
    </recommendedName>
</protein>
<dbReference type="Proteomes" id="UP000229916">
    <property type="component" value="Unassembled WGS sequence"/>
</dbReference>
<dbReference type="SUPFAM" id="SSF53738">
    <property type="entry name" value="Phosphoglucomutase, first 3 domains"/>
    <property type="match status" value="3"/>
</dbReference>
<comment type="caution">
    <text evidence="10">The sequence shown here is derived from an EMBL/GenBank/DDBJ whole genome shotgun (WGS) entry which is preliminary data.</text>
</comment>
<dbReference type="InterPro" id="IPR005845">
    <property type="entry name" value="A-D-PHexomutase_a/b/a-II"/>
</dbReference>
<feature type="domain" description="Alpha-D-phosphohexomutase alpha/beta/alpha" evidence="8">
    <location>
        <begin position="157"/>
        <end position="253"/>
    </location>
</feature>
<accession>A0A2M7ANV0</accession>
<comment type="cofactor">
    <cofactor evidence="1">
        <name>Mg(2+)</name>
        <dbReference type="ChEBI" id="CHEBI:18420"/>
    </cofactor>
</comment>
<dbReference type="SUPFAM" id="SSF55957">
    <property type="entry name" value="Phosphoglucomutase, C-terminal domain"/>
    <property type="match status" value="1"/>
</dbReference>
<name>A0A2M7ANV0_UNCKA</name>
<evidence type="ECO:0000256" key="1">
    <source>
        <dbReference type="ARBA" id="ARBA00001946"/>
    </source>
</evidence>
<dbReference type="Gene3D" id="3.40.120.10">
    <property type="entry name" value="Alpha-D-Glucose-1,6-Bisphosphate, subunit A, domain 3"/>
    <property type="match status" value="3"/>
</dbReference>
<keyword evidence="6" id="KW-0413">Isomerase</keyword>
<reference evidence="11" key="1">
    <citation type="submission" date="2017-09" db="EMBL/GenBank/DDBJ databases">
        <title>Depth-based differentiation of microbial function through sediment-hosted aquifers and enrichment of novel symbionts in the deep terrestrial subsurface.</title>
        <authorList>
            <person name="Probst A.J."/>
            <person name="Ladd B."/>
            <person name="Jarett J.K."/>
            <person name="Geller-Mcgrath D.E."/>
            <person name="Sieber C.M.K."/>
            <person name="Emerson J.B."/>
            <person name="Anantharaman K."/>
            <person name="Thomas B.C."/>
            <person name="Malmstrom R."/>
            <person name="Stieglmeier M."/>
            <person name="Klingl A."/>
            <person name="Woyke T."/>
            <person name="Ryan C.M."/>
            <person name="Banfield J.F."/>
        </authorList>
    </citation>
    <scope>NUCLEOTIDE SEQUENCE [LARGE SCALE GENOMIC DNA]</scope>
</reference>
<evidence type="ECO:0000313" key="11">
    <source>
        <dbReference type="Proteomes" id="UP000229916"/>
    </source>
</evidence>
<dbReference type="CDD" id="cd03089">
    <property type="entry name" value="PMM_PGM"/>
    <property type="match status" value="1"/>
</dbReference>
<evidence type="ECO:0000256" key="6">
    <source>
        <dbReference type="ARBA" id="ARBA00023235"/>
    </source>
</evidence>
<dbReference type="GO" id="GO:0016868">
    <property type="term" value="F:intramolecular phosphotransferase activity"/>
    <property type="evidence" value="ECO:0007669"/>
    <property type="project" value="InterPro"/>
</dbReference>
<dbReference type="PANTHER" id="PTHR43771:SF2">
    <property type="entry name" value="PHOSPHOMANNOMUTASE_PHOSPHOGLUCOMUTASE"/>
    <property type="match status" value="1"/>
</dbReference>
<evidence type="ECO:0000256" key="3">
    <source>
        <dbReference type="ARBA" id="ARBA00022553"/>
    </source>
</evidence>
<evidence type="ECO:0000259" key="9">
    <source>
        <dbReference type="Pfam" id="PF02880"/>
    </source>
</evidence>
<feature type="domain" description="Alpha-D-phosphohexomutase alpha/beta/alpha" evidence="7">
    <location>
        <begin position="8"/>
        <end position="140"/>
    </location>
</feature>
<keyword evidence="5" id="KW-0460">Magnesium</keyword>
<keyword evidence="3" id="KW-0597">Phosphoprotein</keyword>
<gene>
    <name evidence="10" type="ORF">COS81_01760</name>
</gene>
<dbReference type="InterPro" id="IPR005846">
    <property type="entry name" value="A-D-PHexomutase_a/b/a-III"/>
</dbReference>
<evidence type="ECO:0008006" key="12">
    <source>
        <dbReference type="Google" id="ProtNLM"/>
    </source>
</evidence>
<dbReference type="InterPro" id="IPR016055">
    <property type="entry name" value="A-D-PHexomutase_a/b/a-I/II/III"/>
</dbReference>
<evidence type="ECO:0000256" key="5">
    <source>
        <dbReference type="ARBA" id="ARBA00022842"/>
    </source>
</evidence>
<dbReference type="AlphaFoldDB" id="A0A2M7ANV0"/>
<dbReference type="Pfam" id="PF02880">
    <property type="entry name" value="PGM_PMM_III"/>
    <property type="match status" value="1"/>
</dbReference>
<evidence type="ECO:0000259" key="7">
    <source>
        <dbReference type="Pfam" id="PF02878"/>
    </source>
</evidence>
<dbReference type="GO" id="GO:0046872">
    <property type="term" value="F:metal ion binding"/>
    <property type="evidence" value="ECO:0007669"/>
    <property type="project" value="UniProtKB-KW"/>
</dbReference>
<keyword evidence="4" id="KW-0479">Metal-binding</keyword>
<evidence type="ECO:0000256" key="4">
    <source>
        <dbReference type="ARBA" id="ARBA00022723"/>
    </source>
</evidence>
<evidence type="ECO:0000313" key="10">
    <source>
        <dbReference type="EMBL" id="PIU69054.1"/>
    </source>
</evidence>
<dbReference type="Pfam" id="PF02878">
    <property type="entry name" value="PGM_PMM_I"/>
    <property type="match status" value="1"/>
</dbReference>
<evidence type="ECO:0000256" key="2">
    <source>
        <dbReference type="ARBA" id="ARBA00010231"/>
    </source>
</evidence>
<dbReference type="InterPro" id="IPR036900">
    <property type="entry name" value="A-D-PHexomutase_C_sf"/>
</dbReference>
<feature type="domain" description="Alpha-D-phosphohexomutase alpha/beta/alpha" evidence="9">
    <location>
        <begin position="259"/>
        <end position="367"/>
    </location>
</feature>
<dbReference type="InterPro" id="IPR005841">
    <property type="entry name" value="Alpha-D-phosphohexomutase_SF"/>
</dbReference>